<sequence>MQAQINEDKQRAQREIRKEVYIRYQRAATAYADRPEFRRCADVSPERLAELPECRAMAGSGDEKYLALISAQDQVFTHGSQEALDVALKFDQLVVPMRRYLELEVLAYAECSGATGKGLTGVPGMGPECAMLRRQADEARLKATLVNAETVAKESLGEFRMVMCRELNSIPRESCKR</sequence>
<evidence type="ECO:0000313" key="2">
    <source>
        <dbReference type="Proteomes" id="UP000605568"/>
    </source>
</evidence>
<evidence type="ECO:0000313" key="1">
    <source>
        <dbReference type="EMBL" id="GHH32658.1"/>
    </source>
</evidence>
<dbReference type="Proteomes" id="UP000605568">
    <property type="component" value="Unassembled WGS sequence"/>
</dbReference>
<keyword evidence="2" id="KW-1185">Reference proteome</keyword>
<dbReference type="EMBL" id="BNAR01000002">
    <property type="protein sequence ID" value="GHH32658.1"/>
    <property type="molecule type" value="Genomic_DNA"/>
</dbReference>
<organism evidence="1 2">
    <name type="scientific">Lentzea cavernae</name>
    <dbReference type="NCBI Taxonomy" id="2020703"/>
    <lineage>
        <taxon>Bacteria</taxon>
        <taxon>Bacillati</taxon>
        <taxon>Actinomycetota</taxon>
        <taxon>Actinomycetes</taxon>
        <taxon>Pseudonocardiales</taxon>
        <taxon>Pseudonocardiaceae</taxon>
        <taxon>Lentzea</taxon>
    </lineage>
</organism>
<comment type="caution">
    <text evidence="1">The sequence shown here is derived from an EMBL/GenBank/DDBJ whole genome shotgun (WGS) entry which is preliminary data.</text>
</comment>
<gene>
    <name evidence="1" type="ORF">GCM10017774_13900</name>
</gene>
<proteinExistence type="predicted"/>
<name>A0ABQ3M3I3_9PSEU</name>
<accession>A0ABQ3M3I3</accession>
<protein>
    <submittedName>
        <fullName evidence="1">Uncharacterized protein</fullName>
    </submittedName>
</protein>
<reference evidence="2" key="1">
    <citation type="journal article" date="2019" name="Int. J. Syst. Evol. Microbiol.">
        <title>The Global Catalogue of Microorganisms (GCM) 10K type strain sequencing project: providing services to taxonomists for standard genome sequencing and annotation.</title>
        <authorList>
            <consortium name="The Broad Institute Genomics Platform"/>
            <consortium name="The Broad Institute Genome Sequencing Center for Infectious Disease"/>
            <person name="Wu L."/>
            <person name="Ma J."/>
        </authorList>
    </citation>
    <scope>NUCLEOTIDE SEQUENCE [LARGE SCALE GENOMIC DNA]</scope>
    <source>
        <strain evidence="2">CGMCC 4.7367</strain>
    </source>
</reference>